<dbReference type="Proteomes" id="UP001500518">
    <property type="component" value="Unassembled WGS sequence"/>
</dbReference>
<dbReference type="Pfam" id="PF22284">
    <property type="entry name" value="DUF6961"/>
    <property type="match status" value="1"/>
</dbReference>
<reference evidence="2" key="1">
    <citation type="journal article" date="2019" name="Int. J. Syst. Evol. Microbiol.">
        <title>The Global Catalogue of Microorganisms (GCM) 10K type strain sequencing project: providing services to taxonomists for standard genome sequencing and annotation.</title>
        <authorList>
            <consortium name="The Broad Institute Genomics Platform"/>
            <consortium name="The Broad Institute Genome Sequencing Center for Infectious Disease"/>
            <person name="Wu L."/>
            <person name="Ma J."/>
        </authorList>
    </citation>
    <scope>NUCLEOTIDE SEQUENCE [LARGE SCALE GENOMIC DNA]</scope>
    <source>
        <strain evidence="2">JCM 18014</strain>
    </source>
</reference>
<evidence type="ECO:0000313" key="2">
    <source>
        <dbReference type="Proteomes" id="UP001500518"/>
    </source>
</evidence>
<evidence type="ECO:0000313" key="1">
    <source>
        <dbReference type="EMBL" id="GAA5061339.1"/>
    </source>
</evidence>
<dbReference type="InterPro" id="IPR054234">
    <property type="entry name" value="DUF6961"/>
</dbReference>
<organism evidence="1 2">
    <name type="scientific">Erythrobacter westpacificensis</name>
    <dbReference type="NCBI Taxonomy" id="1055231"/>
    <lineage>
        <taxon>Bacteria</taxon>
        <taxon>Pseudomonadati</taxon>
        <taxon>Pseudomonadota</taxon>
        <taxon>Alphaproteobacteria</taxon>
        <taxon>Sphingomonadales</taxon>
        <taxon>Erythrobacteraceae</taxon>
        <taxon>Erythrobacter/Porphyrobacter group</taxon>
        <taxon>Erythrobacter</taxon>
    </lineage>
</organism>
<name>A0ABP9KQ80_9SPHN</name>
<keyword evidence="2" id="KW-1185">Reference proteome</keyword>
<gene>
    <name evidence="1" type="ORF">GCM10023208_30570</name>
</gene>
<dbReference type="EMBL" id="BAABHV010000022">
    <property type="protein sequence ID" value="GAA5061339.1"/>
    <property type="molecule type" value="Genomic_DNA"/>
</dbReference>
<sequence>MALWVEKHHGDRGKEFIAERIADLESSGEHGGVQLWRQVAERFSQLGDRGNLKQ</sequence>
<accession>A0ABP9KQ80</accession>
<comment type="caution">
    <text evidence="1">The sequence shown here is derived from an EMBL/GenBank/DDBJ whole genome shotgun (WGS) entry which is preliminary data.</text>
</comment>
<proteinExistence type="predicted"/>
<protein>
    <submittedName>
        <fullName evidence="1">Uncharacterized protein</fullName>
    </submittedName>
</protein>